<proteinExistence type="inferred from homology"/>
<organism evidence="8 9">
    <name type="scientific">Aminobacter carboxidus</name>
    <dbReference type="NCBI Taxonomy" id="376165"/>
    <lineage>
        <taxon>Bacteria</taxon>
        <taxon>Pseudomonadati</taxon>
        <taxon>Pseudomonadota</taxon>
        <taxon>Alphaproteobacteria</taxon>
        <taxon>Hyphomicrobiales</taxon>
        <taxon>Phyllobacteriaceae</taxon>
        <taxon>Aminobacter</taxon>
    </lineage>
</organism>
<dbReference type="RefSeq" id="WP_192566438.1">
    <property type="nucleotide sequence ID" value="NZ_JACZEP010000002.1"/>
</dbReference>
<evidence type="ECO:0000256" key="1">
    <source>
        <dbReference type="ARBA" id="ARBA00005230"/>
    </source>
</evidence>
<evidence type="ECO:0000313" key="9">
    <source>
        <dbReference type="Proteomes" id="UP000598227"/>
    </source>
</evidence>
<dbReference type="Proteomes" id="UP000598227">
    <property type="component" value="Unassembled WGS sequence"/>
</dbReference>
<evidence type="ECO:0000256" key="6">
    <source>
        <dbReference type="ARBA" id="ARBA00029628"/>
    </source>
</evidence>
<accession>A0ABR9GM49</accession>
<dbReference type="Pfam" id="PF01845">
    <property type="entry name" value="CcdB"/>
    <property type="match status" value="1"/>
</dbReference>
<keyword evidence="9" id="KW-1185">Reference proteome</keyword>
<sequence length="99" mass="10722">MARYDVFVGPYEGSYLLDVQSDLLDHLKSRVVVPLLPAADVPPPVRRLNPSFEIGDDNVVMATHLVGAVALSELGAKLANLGQHHDQVVAALDMLFQGF</sequence>
<evidence type="ECO:0000256" key="5">
    <source>
        <dbReference type="ARBA" id="ARBA00023163"/>
    </source>
</evidence>
<protein>
    <recommendedName>
        <fullName evidence="2">Toxin CcdB</fullName>
    </recommendedName>
    <alternativeName>
        <fullName evidence="7">Cytotoxic protein CcdB</fullName>
    </alternativeName>
    <alternativeName>
        <fullName evidence="6">Protein LetD</fullName>
    </alternativeName>
</protein>
<evidence type="ECO:0000256" key="4">
    <source>
        <dbReference type="ARBA" id="ARBA00023015"/>
    </source>
</evidence>
<dbReference type="Gene3D" id="2.30.30.110">
    <property type="match status" value="1"/>
</dbReference>
<reference evidence="8 9" key="1">
    <citation type="submission" date="2020-09" db="EMBL/GenBank/DDBJ databases">
        <title>Draft Genome Sequence of Aminobacter carboxidus type strain DSM 1086, a soil Gram-negative carboxydobacterium.</title>
        <authorList>
            <person name="Turrini P."/>
            <person name="Tescari M."/>
            <person name="Artuso I."/>
            <person name="Lugli G.A."/>
            <person name="Frangipani E."/>
            <person name="Ventura M."/>
            <person name="Visca P."/>
        </authorList>
    </citation>
    <scope>NUCLEOTIDE SEQUENCE [LARGE SCALE GENOMIC DNA]</scope>
    <source>
        <strain evidence="8 9">DSM 1086</strain>
    </source>
</reference>
<dbReference type="SUPFAM" id="SSF50118">
    <property type="entry name" value="Cell growth inhibitor/plasmid maintenance toxic component"/>
    <property type="match status" value="1"/>
</dbReference>
<name>A0ABR9GM49_9HYPH</name>
<evidence type="ECO:0000313" key="8">
    <source>
        <dbReference type="EMBL" id="MBE1204760.1"/>
    </source>
</evidence>
<comment type="caution">
    <text evidence="8">The sequence shown here is derived from an EMBL/GenBank/DDBJ whole genome shotgun (WGS) entry which is preliminary data.</text>
</comment>
<keyword evidence="4" id="KW-0805">Transcription regulation</keyword>
<evidence type="ECO:0000256" key="2">
    <source>
        <dbReference type="ARBA" id="ARBA00015075"/>
    </source>
</evidence>
<gene>
    <name evidence="8" type="ORF">IHE39_10730</name>
</gene>
<dbReference type="EMBL" id="JACZEP010000002">
    <property type="protein sequence ID" value="MBE1204760.1"/>
    <property type="molecule type" value="Genomic_DNA"/>
</dbReference>
<dbReference type="InterPro" id="IPR011067">
    <property type="entry name" value="Plasmid_toxin/cell-grow_inhib"/>
</dbReference>
<keyword evidence="3" id="KW-0678">Repressor</keyword>
<evidence type="ECO:0000256" key="7">
    <source>
        <dbReference type="ARBA" id="ARBA00033135"/>
    </source>
</evidence>
<dbReference type="InterPro" id="IPR002712">
    <property type="entry name" value="CcdB"/>
</dbReference>
<evidence type="ECO:0000256" key="3">
    <source>
        <dbReference type="ARBA" id="ARBA00022491"/>
    </source>
</evidence>
<keyword evidence="5" id="KW-0804">Transcription</keyword>
<comment type="similarity">
    <text evidence="1">Belongs to the CcdB toxin family.</text>
</comment>